<feature type="domain" description="Aminotransferase class V" evidence="10">
    <location>
        <begin position="59"/>
        <end position="317"/>
    </location>
</feature>
<feature type="modified residue" description="N6-(pyridoxal phosphate)lysine" evidence="7">
    <location>
        <position position="196"/>
    </location>
</feature>
<reference evidence="11 12" key="1">
    <citation type="submission" date="2016-10" db="EMBL/GenBank/DDBJ databases">
        <authorList>
            <person name="de Groot N.N."/>
        </authorList>
    </citation>
    <scope>NUCLEOTIDE SEQUENCE [LARGE SCALE GENOMIC DNA]</scope>
    <source>
        <strain evidence="12">KMM 9023,NRIC 0796,JCM 17311,KCTC 23692</strain>
    </source>
</reference>
<feature type="binding site" evidence="6">
    <location>
        <position position="341"/>
    </location>
    <ligand>
        <name>substrate</name>
    </ligand>
</feature>
<dbReference type="PANTHER" id="PTHR21152">
    <property type="entry name" value="AMINOTRANSFERASE CLASS V"/>
    <property type="match status" value="1"/>
</dbReference>
<protein>
    <submittedName>
        <fullName evidence="11">Serine-glyoxylate aminotransferase apoenzyme</fullName>
    </submittedName>
</protein>
<dbReference type="RefSeq" id="WP_092082185.1">
    <property type="nucleotide sequence ID" value="NZ_FOYI01000013.1"/>
</dbReference>
<evidence type="ECO:0000256" key="2">
    <source>
        <dbReference type="ARBA" id="ARBA00009236"/>
    </source>
</evidence>
<dbReference type="AlphaFoldDB" id="A0A1I6EKC2"/>
<evidence type="ECO:0000256" key="8">
    <source>
        <dbReference type="RuleBase" id="RU004075"/>
    </source>
</evidence>
<accession>A0A1I6EKC2</accession>
<dbReference type="Pfam" id="PF00266">
    <property type="entry name" value="Aminotran_5"/>
    <property type="match status" value="1"/>
</dbReference>
<dbReference type="CDD" id="cd06451">
    <property type="entry name" value="AGAT_like"/>
    <property type="match status" value="1"/>
</dbReference>
<keyword evidence="5 7" id="KW-0663">Pyridoxal phosphate</keyword>
<sequence length="396" mass="42405">MSGFKGLAVPGPTNMPFEVRRAMDVALEDHRAPDFPEFTLPLLADLKTVFRTETGHVFVFPGSGTGGWESAIANTLRPGDRVLASIFGQFSHLWVDMCRRFGLKVDAIDCDWGTGVPLDLYEAHLAADRGHEIKAVLVTHNETATGVTSDVRAVREILDQLGHPALLFVDGVSSIGSIEFRQEEWGVDVAVAGSQKGFMLPTGLAIVGVSAKALASRPANGLPTCFFDYQDMLKFNADGYFPYTPAATLLRGLRASLDMLLDEGLDAVHARHFRLAEAVRRAVGAWGLRLCAQDPRWYSDTVSAIVVPEGVDANDIIKSAYEKFDLSLGGGLSKVAGKVFRIGHLGYLNEIMVLQALGGAELAMRDVGLSFEPGSGVGAAISYLSEPGADAALAAQ</sequence>
<comment type="cofactor">
    <cofactor evidence="1 7 9">
        <name>pyridoxal 5'-phosphate</name>
        <dbReference type="ChEBI" id="CHEBI:597326"/>
    </cofactor>
</comment>
<dbReference type="Proteomes" id="UP000199302">
    <property type="component" value="Unassembled WGS sequence"/>
</dbReference>
<evidence type="ECO:0000313" key="12">
    <source>
        <dbReference type="Proteomes" id="UP000199302"/>
    </source>
</evidence>
<dbReference type="InterPro" id="IPR015421">
    <property type="entry name" value="PyrdxlP-dep_Trfase_major"/>
</dbReference>
<keyword evidence="3 11" id="KW-0032">Aminotransferase</keyword>
<name>A0A1I6EKC2_9RHOB</name>
<dbReference type="GO" id="GO:0004760">
    <property type="term" value="F:L-serine-pyruvate transaminase activity"/>
    <property type="evidence" value="ECO:0007669"/>
    <property type="project" value="TreeGrafter"/>
</dbReference>
<organism evidence="11 12">
    <name type="scientific">Poseidonocella sedimentorum</name>
    <dbReference type="NCBI Taxonomy" id="871652"/>
    <lineage>
        <taxon>Bacteria</taxon>
        <taxon>Pseudomonadati</taxon>
        <taxon>Pseudomonadota</taxon>
        <taxon>Alphaproteobacteria</taxon>
        <taxon>Rhodobacterales</taxon>
        <taxon>Roseobacteraceae</taxon>
        <taxon>Poseidonocella</taxon>
    </lineage>
</organism>
<dbReference type="EMBL" id="FOYI01000013">
    <property type="protein sequence ID" value="SFR18209.1"/>
    <property type="molecule type" value="Genomic_DNA"/>
</dbReference>
<evidence type="ECO:0000256" key="7">
    <source>
        <dbReference type="PIRSR" id="PIRSR000524-50"/>
    </source>
</evidence>
<keyword evidence="4 11" id="KW-0808">Transferase</keyword>
<dbReference type="SUPFAM" id="SSF53383">
    <property type="entry name" value="PLP-dependent transferases"/>
    <property type="match status" value="1"/>
</dbReference>
<dbReference type="FunFam" id="3.90.1150.10:FF:000031">
    <property type="entry name" value="Serine--glyoxylate aminotransferase"/>
    <property type="match status" value="1"/>
</dbReference>
<dbReference type="InterPro" id="IPR024169">
    <property type="entry name" value="SP_NH2Trfase/AEP_transaminase"/>
</dbReference>
<evidence type="ECO:0000259" key="10">
    <source>
        <dbReference type="Pfam" id="PF00266"/>
    </source>
</evidence>
<proteinExistence type="inferred from homology"/>
<dbReference type="PROSITE" id="PS00595">
    <property type="entry name" value="AA_TRANSFER_CLASS_5"/>
    <property type="match status" value="1"/>
</dbReference>
<comment type="similarity">
    <text evidence="2 8">Belongs to the class-V pyridoxal-phosphate-dependent aminotransferase family.</text>
</comment>
<dbReference type="Gene3D" id="3.40.640.10">
    <property type="entry name" value="Type I PLP-dependent aspartate aminotransferase-like (Major domain)"/>
    <property type="match status" value="1"/>
</dbReference>
<keyword evidence="12" id="KW-1185">Reference proteome</keyword>
<dbReference type="PIRSF" id="PIRSF000524">
    <property type="entry name" value="SPT"/>
    <property type="match status" value="1"/>
</dbReference>
<evidence type="ECO:0000256" key="3">
    <source>
        <dbReference type="ARBA" id="ARBA00022576"/>
    </source>
</evidence>
<evidence type="ECO:0000256" key="4">
    <source>
        <dbReference type="ARBA" id="ARBA00022679"/>
    </source>
</evidence>
<evidence type="ECO:0000256" key="9">
    <source>
        <dbReference type="RuleBase" id="RU004504"/>
    </source>
</evidence>
<evidence type="ECO:0000256" key="1">
    <source>
        <dbReference type="ARBA" id="ARBA00001933"/>
    </source>
</evidence>
<dbReference type="GO" id="GO:0019265">
    <property type="term" value="P:glycine biosynthetic process, by transamination of glyoxylate"/>
    <property type="evidence" value="ECO:0007669"/>
    <property type="project" value="TreeGrafter"/>
</dbReference>
<dbReference type="InterPro" id="IPR000192">
    <property type="entry name" value="Aminotrans_V_dom"/>
</dbReference>
<dbReference type="GO" id="GO:0008453">
    <property type="term" value="F:alanine-glyoxylate transaminase activity"/>
    <property type="evidence" value="ECO:0007669"/>
    <property type="project" value="TreeGrafter"/>
</dbReference>
<dbReference type="InterPro" id="IPR020578">
    <property type="entry name" value="Aminotrans_V_PyrdxlP_BS"/>
</dbReference>
<dbReference type="FunFam" id="3.40.640.10:FF:000054">
    <property type="entry name" value="Serine--glyoxylate aminotransferase"/>
    <property type="match status" value="1"/>
</dbReference>
<evidence type="ECO:0000313" key="11">
    <source>
        <dbReference type="EMBL" id="SFR18209.1"/>
    </source>
</evidence>
<dbReference type="STRING" id="871652.SAMN04515673_11368"/>
<evidence type="ECO:0000256" key="5">
    <source>
        <dbReference type="ARBA" id="ARBA00022898"/>
    </source>
</evidence>
<dbReference type="InterPro" id="IPR015422">
    <property type="entry name" value="PyrdxlP-dep_Trfase_small"/>
</dbReference>
<evidence type="ECO:0000256" key="6">
    <source>
        <dbReference type="PIRSR" id="PIRSR000524-1"/>
    </source>
</evidence>
<dbReference type="OrthoDB" id="389074at2"/>
<dbReference type="InterPro" id="IPR015424">
    <property type="entry name" value="PyrdxlP-dep_Trfase"/>
</dbReference>
<gene>
    <name evidence="11" type="ORF">SAMN04515673_11368</name>
</gene>
<dbReference type="Gene3D" id="3.90.1150.10">
    <property type="entry name" value="Aspartate Aminotransferase, domain 1"/>
    <property type="match status" value="1"/>
</dbReference>
<dbReference type="PANTHER" id="PTHR21152:SF24">
    <property type="entry name" value="ALANINE--GLYOXYLATE AMINOTRANSFERASE 1"/>
    <property type="match status" value="1"/>
</dbReference>